<sequence>MLYLPWANCPCCDVVSARDTLETALLALPPRARADLRVIVDRLDGELLRRTLAEPLPPAGPWWHQRLREQ</sequence>
<dbReference type="RefSeq" id="WP_244904214.1">
    <property type="nucleotide sequence ID" value="NZ_FOAZ01000009.1"/>
</dbReference>
<dbReference type="EMBL" id="FOAZ01000009">
    <property type="protein sequence ID" value="SEL53687.1"/>
    <property type="molecule type" value="Genomic_DNA"/>
</dbReference>
<dbReference type="AlphaFoldDB" id="A0A1H7R296"/>
<evidence type="ECO:0000313" key="2">
    <source>
        <dbReference type="Proteomes" id="UP000183015"/>
    </source>
</evidence>
<dbReference type="Proteomes" id="UP000183015">
    <property type="component" value="Unassembled WGS sequence"/>
</dbReference>
<keyword evidence="2" id="KW-1185">Reference proteome</keyword>
<protein>
    <submittedName>
        <fullName evidence="1">Uncharacterized protein</fullName>
    </submittedName>
</protein>
<name>A0A1H7R296_STRJI</name>
<accession>A0A1H7R296</accession>
<gene>
    <name evidence="1" type="ORF">SAMN05414137_109311</name>
</gene>
<organism evidence="1 2">
    <name type="scientific">Streptacidiphilus jiangxiensis</name>
    <dbReference type="NCBI Taxonomy" id="235985"/>
    <lineage>
        <taxon>Bacteria</taxon>
        <taxon>Bacillati</taxon>
        <taxon>Actinomycetota</taxon>
        <taxon>Actinomycetes</taxon>
        <taxon>Kitasatosporales</taxon>
        <taxon>Streptomycetaceae</taxon>
        <taxon>Streptacidiphilus</taxon>
    </lineage>
</organism>
<evidence type="ECO:0000313" key="1">
    <source>
        <dbReference type="EMBL" id="SEL53687.1"/>
    </source>
</evidence>
<proteinExistence type="predicted"/>
<reference evidence="2" key="1">
    <citation type="submission" date="2016-10" db="EMBL/GenBank/DDBJ databases">
        <authorList>
            <person name="Varghese N."/>
        </authorList>
    </citation>
    <scope>NUCLEOTIDE SEQUENCE [LARGE SCALE GENOMIC DNA]</scope>
    <source>
        <strain evidence="2">DSM 45096 / BCRC 16803 / CGMCC 4.1857 / CIP 109030 / JCM 12277 / KCTC 19219 / NBRC 100920 / 33214</strain>
    </source>
</reference>